<evidence type="ECO:0000313" key="4">
    <source>
        <dbReference type="Proteomes" id="UP000051686"/>
    </source>
</evidence>
<evidence type="ECO:0000313" key="3">
    <source>
        <dbReference type="EMBL" id="KRL04409.1"/>
    </source>
</evidence>
<reference evidence="3 4" key="1">
    <citation type="journal article" date="2015" name="Genome Announc.">
        <title>Expanding the biotechnology potential of lactobacilli through comparative genomics of 213 strains and associated genera.</title>
        <authorList>
            <person name="Sun Z."/>
            <person name="Harris H.M."/>
            <person name="McCann A."/>
            <person name="Guo C."/>
            <person name="Argimon S."/>
            <person name="Zhang W."/>
            <person name="Yang X."/>
            <person name="Jeffery I.B."/>
            <person name="Cooney J.C."/>
            <person name="Kagawa T.F."/>
            <person name="Liu W."/>
            <person name="Song Y."/>
            <person name="Salvetti E."/>
            <person name="Wrobel A."/>
            <person name="Rasinkangas P."/>
            <person name="Parkhill J."/>
            <person name="Rea M.C."/>
            <person name="O'Sullivan O."/>
            <person name="Ritari J."/>
            <person name="Douillard F.P."/>
            <person name="Paul Ross R."/>
            <person name="Yang R."/>
            <person name="Briner A.E."/>
            <person name="Felis G.E."/>
            <person name="de Vos W.M."/>
            <person name="Barrangou R."/>
            <person name="Klaenhammer T.R."/>
            <person name="Caufield P.W."/>
            <person name="Cui Y."/>
            <person name="Zhang H."/>
            <person name="O'Toole P.W."/>
        </authorList>
    </citation>
    <scope>NUCLEOTIDE SEQUENCE [LARGE SCALE GENOMIC DNA]</scope>
    <source>
        <strain evidence="3 4">DSM 19972</strain>
    </source>
</reference>
<gene>
    <name evidence="3" type="ORF">FD46_GL001537</name>
</gene>
<dbReference type="Proteomes" id="UP000051686">
    <property type="component" value="Unassembled WGS sequence"/>
</dbReference>
<dbReference type="SUPFAM" id="SSF51735">
    <property type="entry name" value="NAD(P)-binding Rossmann-fold domains"/>
    <property type="match status" value="1"/>
</dbReference>
<protein>
    <submittedName>
        <fullName evidence="3">Uncharacterized protein</fullName>
    </submittedName>
</protein>
<dbReference type="EMBL" id="AZEH01000039">
    <property type="protein sequence ID" value="KRL04409.1"/>
    <property type="molecule type" value="Genomic_DNA"/>
</dbReference>
<dbReference type="InterPro" id="IPR020904">
    <property type="entry name" value="Sc_DH/Rdtase_CS"/>
</dbReference>
<evidence type="ECO:0000256" key="2">
    <source>
        <dbReference type="ARBA" id="ARBA00023002"/>
    </source>
</evidence>
<dbReference type="STRING" id="1423777.FD46_GL001537"/>
<dbReference type="InterPro" id="IPR036291">
    <property type="entry name" value="NAD(P)-bd_dom_sf"/>
</dbReference>
<dbReference type="PRINTS" id="PR00081">
    <property type="entry name" value="GDHRDH"/>
</dbReference>
<dbReference type="AlphaFoldDB" id="A0A0R1M928"/>
<evidence type="ECO:0000256" key="1">
    <source>
        <dbReference type="ARBA" id="ARBA00006484"/>
    </source>
</evidence>
<dbReference type="PANTHER" id="PTHR24320">
    <property type="entry name" value="RETINOL DEHYDROGENASE"/>
    <property type="match status" value="1"/>
</dbReference>
<accession>A0A0R1M928</accession>
<dbReference type="PROSITE" id="PS00061">
    <property type="entry name" value="ADH_SHORT"/>
    <property type="match status" value="1"/>
</dbReference>
<keyword evidence="4" id="KW-1185">Reference proteome</keyword>
<comment type="similarity">
    <text evidence="1">Belongs to the short-chain dehydrogenases/reductases (SDR) family.</text>
</comment>
<sequence>MSTTVITGATSGLGLQTARLLANQHPKDIFIITSRKLASAKAVSDNFPNMIPLSVDLSEPESVQRFIDNVQKLHVKINGVIANAGSQYAKPTLNSQGIEDTFATNVIGQYLLIQGLQLLFTDDAKIILVSSDTHDRHKFTGMPNPQYLSPVLLSDEKKSSEKIKYHSISQLGQIRYTTSKLAVIYLVHAFAINDPKHTYVSFNPGFMPGKDSGLVRDYNSTAKWMFTHVFLLMRFVLPNFVHTVKLSSQNLAEIYTNFELKSGKYWDGNKVIPSSDESYDTARETELWRYLNTLNN</sequence>
<dbReference type="GO" id="GO:0016491">
    <property type="term" value="F:oxidoreductase activity"/>
    <property type="evidence" value="ECO:0007669"/>
    <property type="project" value="UniProtKB-KW"/>
</dbReference>
<organism evidence="3 4">
    <name type="scientific">Liquorilactobacillus oeni DSM 19972</name>
    <dbReference type="NCBI Taxonomy" id="1423777"/>
    <lineage>
        <taxon>Bacteria</taxon>
        <taxon>Bacillati</taxon>
        <taxon>Bacillota</taxon>
        <taxon>Bacilli</taxon>
        <taxon>Lactobacillales</taxon>
        <taxon>Lactobacillaceae</taxon>
        <taxon>Liquorilactobacillus</taxon>
    </lineage>
</organism>
<dbReference type="Gene3D" id="3.40.50.720">
    <property type="entry name" value="NAD(P)-binding Rossmann-like Domain"/>
    <property type="match status" value="1"/>
</dbReference>
<name>A0A0R1M928_9LACO</name>
<proteinExistence type="inferred from homology"/>
<keyword evidence="2" id="KW-0560">Oxidoreductase</keyword>
<dbReference type="InterPro" id="IPR002347">
    <property type="entry name" value="SDR_fam"/>
</dbReference>
<comment type="caution">
    <text evidence="3">The sequence shown here is derived from an EMBL/GenBank/DDBJ whole genome shotgun (WGS) entry which is preliminary data.</text>
</comment>
<dbReference type="PANTHER" id="PTHR24320:SF148">
    <property type="entry name" value="NAD(P)-BINDING ROSSMANN-FOLD SUPERFAMILY PROTEIN"/>
    <property type="match status" value="1"/>
</dbReference>
<dbReference type="OrthoDB" id="9775296at2"/>
<dbReference type="PATRIC" id="fig|1423777.3.peg.1587"/>
<dbReference type="Pfam" id="PF00106">
    <property type="entry name" value="adh_short"/>
    <property type="match status" value="1"/>
</dbReference>
<dbReference type="RefSeq" id="WP_057896381.1">
    <property type="nucleotide sequence ID" value="NZ_AZEH01000039.1"/>
</dbReference>